<dbReference type="InterPro" id="IPR052336">
    <property type="entry name" value="MlaD_Phospholipid_Transporter"/>
</dbReference>
<organism evidence="5 6">
    <name type="scientific">Saccharopolyspora flava</name>
    <dbReference type="NCBI Taxonomy" id="95161"/>
    <lineage>
        <taxon>Bacteria</taxon>
        <taxon>Bacillati</taxon>
        <taxon>Actinomycetota</taxon>
        <taxon>Actinomycetes</taxon>
        <taxon>Pseudonocardiales</taxon>
        <taxon>Pseudonocardiaceae</taxon>
        <taxon>Saccharopolyspora</taxon>
    </lineage>
</organism>
<dbReference type="Pfam" id="PF02470">
    <property type="entry name" value="MlaD"/>
    <property type="match status" value="1"/>
</dbReference>
<keyword evidence="2" id="KW-0472">Membrane</keyword>
<evidence type="ECO:0000256" key="2">
    <source>
        <dbReference type="SAM" id="Phobius"/>
    </source>
</evidence>
<dbReference type="InterPro" id="IPR024516">
    <property type="entry name" value="Mce_C"/>
</dbReference>
<dbReference type="GO" id="GO:0005576">
    <property type="term" value="C:extracellular region"/>
    <property type="evidence" value="ECO:0007669"/>
    <property type="project" value="TreeGrafter"/>
</dbReference>
<evidence type="ECO:0000259" key="4">
    <source>
        <dbReference type="Pfam" id="PF11887"/>
    </source>
</evidence>
<proteinExistence type="predicted"/>
<keyword evidence="2" id="KW-1133">Transmembrane helix</keyword>
<feature type="region of interest" description="Disordered" evidence="1">
    <location>
        <begin position="330"/>
        <end position="408"/>
    </location>
</feature>
<dbReference type="GO" id="GO:0051701">
    <property type="term" value="P:biological process involved in interaction with host"/>
    <property type="evidence" value="ECO:0007669"/>
    <property type="project" value="TreeGrafter"/>
</dbReference>
<feature type="compositionally biased region" description="Basic and acidic residues" evidence="1">
    <location>
        <begin position="368"/>
        <end position="380"/>
    </location>
</feature>
<dbReference type="AlphaFoldDB" id="A0A1I6REU4"/>
<evidence type="ECO:0000313" key="5">
    <source>
        <dbReference type="EMBL" id="SFS63222.1"/>
    </source>
</evidence>
<evidence type="ECO:0000256" key="1">
    <source>
        <dbReference type="SAM" id="MobiDB-lite"/>
    </source>
</evidence>
<feature type="transmembrane region" description="Helical" evidence="2">
    <location>
        <begin position="12"/>
        <end position="32"/>
    </location>
</feature>
<dbReference type="InterPro" id="IPR005693">
    <property type="entry name" value="Mce"/>
</dbReference>
<evidence type="ECO:0000313" key="6">
    <source>
        <dbReference type="Proteomes" id="UP000198852"/>
    </source>
</evidence>
<feature type="domain" description="Mce/MlaD" evidence="3">
    <location>
        <begin position="40"/>
        <end position="115"/>
    </location>
</feature>
<feature type="domain" description="Mammalian cell entry C-terminal" evidence="4">
    <location>
        <begin position="123"/>
        <end position="344"/>
    </location>
</feature>
<dbReference type="PANTHER" id="PTHR33371">
    <property type="entry name" value="INTERMEMBRANE PHOSPHOLIPID TRANSPORT SYSTEM BINDING PROTEIN MLAD-RELATED"/>
    <property type="match status" value="1"/>
</dbReference>
<dbReference type="EMBL" id="FOZX01000003">
    <property type="protein sequence ID" value="SFS63222.1"/>
    <property type="molecule type" value="Genomic_DNA"/>
</dbReference>
<protein>
    <submittedName>
        <fullName evidence="5">Virulence factor Mce family protein</fullName>
    </submittedName>
</protein>
<dbReference type="PANTHER" id="PTHR33371:SF19">
    <property type="entry name" value="MCE-FAMILY PROTEIN MCE4A"/>
    <property type="match status" value="1"/>
</dbReference>
<dbReference type="Pfam" id="PF11887">
    <property type="entry name" value="Mce4_CUP1"/>
    <property type="match status" value="1"/>
</dbReference>
<dbReference type="OrthoDB" id="3460188at2"/>
<feature type="compositionally biased region" description="Low complexity" evidence="1">
    <location>
        <begin position="387"/>
        <end position="407"/>
    </location>
</feature>
<gene>
    <name evidence="5" type="ORF">SAMN05660874_02147</name>
</gene>
<dbReference type="InterPro" id="IPR003399">
    <property type="entry name" value="Mce/MlaD"/>
</dbReference>
<dbReference type="STRING" id="95161.SAMN05660874_02147"/>
<dbReference type="NCBIfam" id="TIGR00996">
    <property type="entry name" value="Mtu_fam_mce"/>
    <property type="match status" value="1"/>
</dbReference>
<sequence length="449" mass="48643">MIESRSRRRYQAMGIAFLVVAGLFLAGTIGMYNKVFTRFVPVTVRADTAGNQMMPGADVKVRGVVVGEVRSIDAGNGHADLRLALQPDKAGMIPADASARLLPKTLFGERYVALDIPKKSTSDTLRSGDVIPQDRSASALEVEKVLSDLMPVLQAVQPQQVATTLNAVSQALQGRGDQLGQTLVQLDRYLEDFDPSLPKMESVISRVDDVAHNYADAAPDLMQAVNDLTTTSRTIVEQRTQLQQMTSTVTSASGEMDRFLSANSSNFIRLAGTSRSTLELLAQYSPEYPCMLQQFQAGTKNADLTFGKGTDTPNMARMTLEITASRGKYLPGVDTPKNLEQRGPRCYPFVEAPDTFPQYPPGGPLDDGSTKPEPPLDRDALFPWKKSTGSAPASTSPQSASSSVANSRPERDLLAALLAPKLQVQPRSVPDWTSVLVGPLFRNAEVTVR</sequence>
<name>A0A1I6REU4_9PSEU</name>
<evidence type="ECO:0000259" key="3">
    <source>
        <dbReference type="Pfam" id="PF02470"/>
    </source>
</evidence>
<dbReference type="Proteomes" id="UP000198852">
    <property type="component" value="Unassembled WGS sequence"/>
</dbReference>
<keyword evidence="6" id="KW-1185">Reference proteome</keyword>
<reference evidence="6" key="1">
    <citation type="submission" date="2016-10" db="EMBL/GenBank/DDBJ databases">
        <authorList>
            <person name="Varghese N."/>
            <person name="Submissions S."/>
        </authorList>
    </citation>
    <scope>NUCLEOTIDE SEQUENCE [LARGE SCALE GENOMIC DNA]</scope>
    <source>
        <strain evidence="6">DSM 44771</strain>
    </source>
</reference>
<keyword evidence="2" id="KW-0812">Transmembrane</keyword>
<accession>A0A1I6REU4</accession>
<dbReference type="RefSeq" id="WP_093415849.1">
    <property type="nucleotide sequence ID" value="NZ_FOZX01000003.1"/>
</dbReference>